<dbReference type="PATRIC" id="fig|502682.8.peg.1783"/>
<evidence type="ECO:0000313" key="1">
    <source>
        <dbReference type="EMBL" id="KLE31619.1"/>
    </source>
</evidence>
<dbReference type="RefSeq" id="WP_047006970.1">
    <property type="nucleotide sequence ID" value="NZ_CP018097.1"/>
</dbReference>
<sequence>MRFLPIVALLLIASPASAQETRSAPDDHVPPAASLDGMDWLVGQWAGPGIMGHPSMESWLPPSGDVMVGTFVQEDGEGSVMFTEHLYLLETEGSVELRLKHFNADLTGWEEKDGFLTFRLVAMENCAAYFSGLTLRCDGEDGLLAAVRMRAADGETSELVFRFTRL</sequence>
<dbReference type="KEGG" id="egn:BMF35_a0752"/>
<keyword evidence="2" id="KW-1185">Reference proteome</keyword>
<dbReference type="Pfam" id="PF19780">
    <property type="entry name" value="DUF6265"/>
    <property type="match status" value="1"/>
</dbReference>
<name>A0A0G9MLY7_9SPHN</name>
<dbReference type="AlphaFoldDB" id="A0A0G9MLY7"/>
<dbReference type="OrthoDB" id="7567258at2"/>
<dbReference type="STRING" id="502682.BMF35_a0752"/>
<evidence type="ECO:0000313" key="2">
    <source>
        <dbReference type="Proteomes" id="UP000053070"/>
    </source>
</evidence>
<dbReference type="Proteomes" id="UP000053070">
    <property type="component" value="Unassembled WGS sequence"/>
</dbReference>
<proteinExistence type="predicted"/>
<reference evidence="1 2" key="1">
    <citation type="submission" date="2015-04" db="EMBL/GenBank/DDBJ databases">
        <title>The draft genome sequence of Erythrobacr gangjinensis K7-2.</title>
        <authorList>
            <person name="Zhuang L."/>
            <person name="Liu Y."/>
            <person name="Shao Z."/>
        </authorList>
    </citation>
    <scope>NUCLEOTIDE SEQUENCE [LARGE SCALE GENOMIC DNA]</scope>
    <source>
        <strain evidence="1 2">K7-2</strain>
    </source>
</reference>
<dbReference type="InterPro" id="IPR046232">
    <property type="entry name" value="DUF6265"/>
</dbReference>
<accession>A0A0G9MLY7</accession>
<protein>
    <submittedName>
        <fullName evidence="1">Uncharacterized protein</fullName>
    </submittedName>
</protein>
<organism evidence="1 2">
    <name type="scientific">Aurantiacibacter gangjinensis</name>
    <dbReference type="NCBI Taxonomy" id="502682"/>
    <lineage>
        <taxon>Bacteria</taxon>
        <taxon>Pseudomonadati</taxon>
        <taxon>Pseudomonadota</taxon>
        <taxon>Alphaproteobacteria</taxon>
        <taxon>Sphingomonadales</taxon>
        <taxon>Erythrobacteraceae</taxon>
        <taxon>Aurantiacibacter</taxon>
    </lineage>
</organism>
<comment type="caution">
    <text evidence="1">The sequence shown here is derived from an EMBL/GenBank/DDBJ whole genome shotgun (WGS) entry which is preliminary data.</text>
</comment>
<dbReference type="EMBL" id="LBHC01000002">
    <property type="protein sequence ID" value="KLE31619.1"/>
    <property type="molecule type" value="Genomic_DNA"/>
</dbReference>
<gene>
    <name evidence="1" type="ORF">AAW01_08730</name>
</gene>